<keyword evidence="1" id="KW-0808">Transferase</keyword>
<dbReference type="Gene3D" id="2.60.120.10">
    <property type="entry name" value="Jelly Rolls"/>
    <property type="match status" value="1"/>
</dbReference>
<evidence type="ECO:0000256" key="2">
    <source>
        <dbReference type="SAM" id="MobiDB-lite"/>
    </source>
</evidence>
<evidence type="ECO:0000256" key="1">
    <source>
        <dbReference type="ARBA" id="ARBA00022679"/>
    </source>
</evidence>
<dbReference type="EMBL" id="JAVLAQ010000002">
    <property type="protein sequence ID" value="MDT6991383.1"/>
    <property type="molecule type" value="Genomic_DNA"/>
</dbReference>
<feature type="region of interest" description="Disordered" evidence="2">
    <location>
        <begin position="276"/>
        <end position="296"/>
    </location>
</feature>
<evidence type="ECO:0000313" key="4">
    <source>
        <dbReference type="Proteomes" id="UP001267003"/>
    </source>
</evidence>
<dbReference type="Gene3D" id="3.30.1600.10">
    <property type="entry name" value="SIR2/SIRT2 'Small Domain"/>
    <property type="match status" value="1"/>
</dbReference>
<reference evidence="3" key="1">
    <citation type="submission" date="2023-08" db="EMBL/GenBank/DDBJ databases">
        <authorList>
            <person name="Page C.A."/>
            <person name="Perez-Diaz I.M."/>
        </authorList>
    </citation>
    <scope>NUCLEOTIDE SEQUENCE</scope>
    <source>
        <strain evidence="3">7.8.46</strain>
    </source>
</reference>
<dbReference type="AlphaFoldDB" id="A0AAW8W1K6"/>
<name>A0AAW8W1K6_LACPE</name>
<gene>
    <name evidence="3" type="ORF">RI536_15065</name>
</gene>
<comment type="caution">
    <text evidence="3">The sequence shown here is derived from an EMBL/GenBank/DDBJ whole genome shotgun (WGS) entry which is preliminary data.</text>
</comment>
<dbReference type="RefSeq" id="WP_191982610.1">
    <property type="nucleotide sequence ID" value="NZ_CP016491.1"/>
</dbReference>
<dbReference type="InterPro" id="IPR011051">
    <property type="entry name" value="RmlC_Cupin_sf"/>
</dbReference>
<dbReference type="SUPFAM" id="SSF51182">
    <property type="entry name" value="RmlC-like cupins"/>
    <property type="match status" value="1"/>
</dbReference>
<dbReference type="Proteomes" id="UP001267003">
    <property type="component" value="Unassembled WGS sequence"/>
</dbReference>
<dbReference type="InterPro" id="IPR026591">
    <property type="entry name" value="Sirtuin_cat_small_dom_sf"/>
</dbReference>
<dbReference type="GO" id="GO:0016740">
    <property type="term" value="F:transferase activity"/>
    <property type="evidence" value="ECO:0007669"/>
    <property type="project" value="UniProtKB-KW"/>
</dbReference>
<dbReference type="SUPFAM" id="SSF52467">
    <property type="entry name" value="DHS-like NAD/FAD-binding domain"/>
    <property type="match status" value="1"/>
</dbReference>
<evidence type="ECO:0000313" key="3">
    <source>
        <dbReference type="EMBL" id="MDT6991383.1"/>
    </source>
</evidence>
<accession>A0AAW8W1K6</accession>
<organism evidence="3 4">
    <name type="scientific">Lactiplantibacillus pentosus</name>
    <name type="common">Lactobacillus pentosus</name>
    <dbReference type="NCBI Taxonomy" id="1589"/>
    <lineage>
        <taxon>Bacteria</taxon>
        <taxon>Bacillati</taxon>
        <taxon>Bacillota</taxon>
        <taxon>Bacilli</taxon>
        <taxon>Lactobacillales</taxon>
        <taxon>Lactobacillaceae</taxon>
        <taxon>Lactiplantibacillus</taxon>
    </lineage>
</organism>
<dbReference type="InterPro" id="IPR029035">
    <property type="entry name" value="DHS-like_NAD/FAD-binding_dom"/>
</dbReference>
<protein>
    <submittedName>
        <fullName evidence="3">Sir2 silent information regulator family NAD-dependent deacetylase</fullName>
    </submittedName>
</protein>
<dbReference type="InterPro" id="IPR014710">
    <property type="entry name" value="RmlC-like_jellyroll"/>
</dbReference>
<sequence>MSIKDVQLASKWLTEADAILVTASNGLSISEGLNLFRHDDKLQQVLGDLAERYHFPNLLSAMGYPYENQLDYWRVMARIVEYYGYNYQSSQYMTRLKKMIGNKPYFVWTSNIDHHFNLAGFKNTFEIEGNWMDGICSAHPEQHGRTSLRTQLHEVYLKDQAGELSDADIPVCAECGAPLQFNMAGDDFQINDEQQRHFQKFLTDTRHKRLVVLELGIGARNQMIKAPSMQLIAANQQSRYITINQSEVVIPDQIAAQSVGFSSTIADAFKELADRRSYGAETQGPGHHQEKSSDADAQEQLMQKFFPYYMIDPGFRPNSRPLYLTIDKQHPSYLHTTKYGQSFMYDMGSTVRVHCFTTDGRYYQIRLGLDKAKGDVHAFYADPGTFVGIESLGDSFGVINTDVPDSDKGEIYVPRYKELLRVFPQQKEIIERLLLSE</sequence>
<dbReference type="Gene3D" id="3.40.50.1220">
    <property type="entry name" value="TPP-binding domain"/>
    <property type="match status" value="1"/>
</dbReference>
<proteinExistence type="predicted"/>